<dbReference type="EMBL" id="JAAAHW010000386">
    <property type="protein sequence ID" value="KAG0003036.1"/>
    <property type="molecule type" value="Genomic_DNA"/>
</dbReference>
<dbReference type="Gene3D" id="3.30.450.70">
    <property type="match status" value="1"/>
</dbReference>
<protein>
    <recommendedName>
        <fullName evidence="3">Trafficking protein particle complex subunit 2</fullName>
    </recommendedName>
</protein>
<dbReference type="SUPFAM" id="SSF64356">
    <property type="entry name" value="SNARE-like"/>
    <property type="match status" value="1"/>
</dbReference>
<dbReference type="GO" id="GO:0006888">
    <property type="term" value="P:endoplasmic reticulum to Golgi vesicle-mediated transport"/>
    <property type="evidence" value="ECO:0007669"/>
    <property type="project" value="InterPro"/>
</dbReference>
<gene>
    <name evidence="1" type="ORF">BGZ65_002100</name>
</gene>
<dbReference type="Pfam" id="PF04628">
    <property type="entry name" value="Sedlin_N"/>
    <property type="match status" value="1"/>
</dbReference>
<dbReference type="OrthoDB" id="10252102at2759"/>
<evidence type="ECO:0000313" key="1">
    <source>
        <dbReference type="EMBL" id="KAG0003036.1"/>
    </source>
</evidence>
<keyword evidence="2" id="KW-1185">Reference proteome</keyword>
<evidence type="ECO:0008006" key="3">
    <source>
        <dbReference type="Google" id="ProtNLM"/>
    </source>
</evidence>
<accession>A0A9P6MJ80</accession>
<dbReference type="InterPro" id="IPR006722">
    <property type="entry name" value="Sedlin"/>
</dbReference>
<organism evidence="1 2">
    <name type="scientific">Modicella reniformis</name>
    <dbReference type="NCBI Taxonomy" id="1440133"/>
    <lineage>
        <taxon>Eukaryota</taxon>
        <taxon>Fungi</taxon>
        <taxon>Fungi incertae sedis</taxon>
        <taxon>Mucoromycota</taxon>
        <taxon>Mortierellomycotina</taxon>
        <taxon>Mortierellomycetes</taxon>
        <taxon>Mortierellales</taxon>
        <taxon>Mortierellaceae</taxon>
        <taxon>Modicella</taxon>
    </lineage>
</organism>
<comment type="caution">
    <text evidence="1">The sequence shown here is derived from an EMBL/GenBank/DDBJ whole genome shotgun (WGS) entry which is preliminary data.</text>
</comment>
<proteinExistence type="predicted"/>
<sequence length="91" mass="9767">MNPTHSSSSSGGSAIGSGSVGYNAPTCYFVMIGTKDNPIYEAEFVSVNTARSISGGAPIPEARREEFRHLNQFIAHSALDMIEDTQWGTNQ</sequence>
<dbReference type="GO" id="GO:0005737">
    <property type="term" value="C:cytoplasm"/>
    <property type="evidence" value="ECO:0007669"/>
    <property type="project" value="GOC"/>
</dbReference>
<feature type="non-terminal residue" evidence="1">
    <location>
        <position position="1"/>
    </location>
</feature>
<reference evidence="1" key="1">
    <citation type="journal article" date="2020" name="Fungal Divers.">
        <title>Resolving the Mortierellaceae phylogeny through synthesis of multi-gene phylogenetics and phylogenomics.</title>
        <authorList>
            <person name="Vandepol N."/>
            <person name="Liber J."/>
            <person name="Desiro A."/>
            <person name="Na H."/>
            <person name="Kennedy M."/>
            <person name="Barry K."/>
            <person name="Grigoriev I.V."/>
            <person name="Miller A.N."/>
            <person name="O'Donnell K."/>
            <person name="Stajich J.E."/>
            <person name="Bonito G."/>
        </authorList>
    </citation>
    <scope>NUCLEOTIDE SEQUENCE</scope>
    <source>
        <strain evidence="1">MES-2147</strain>
    </source>
</reference>
<dbReference type="Proteomes" id="UP000749646">
    <property type="component" value="Unassembled WGS sequence"/>
</dbReference>
<dbReference type="InterPro" id="IPR011012">
    <property type="entry name" value="Longin-like_dom_sf"/>
</dbReference>
<dbReference type="PANTHER" id="PTHR12403">
    <property type="entry name" value="TRAFFICKING PROTEIN PARTICLE COMPLEX SUBUNIT 2"/>
    <property type="match status" value="1"/>
</dbReference>
<evidence type="ECO:0000313" key="2">
    <source>
        <dbReference type="Proteomes" id="UP000749646"/>
    </source>
</evidence>
<dbReference type="AlphaFoldDB" id="A0A9P6MJ80"/>
<name>A0A9P6MJ80_9FUNG</name>